<name>A0A3S4NTS5_9MAGN</name>
<dbReference type="SUPFAM" id="SSF56112">
    <property type="entry name" value="Protein kinase-like (PK-like)"/>
    <property type="match status" value="1"/>
</dbReference>
<keyword evidence="2" id="KW-1185">Reference proteome</keyword>
<evidence type="ECO:0000313" key="1">
    <source>
        <dbReference type="EMBL" id="RWR81543.1"/>
    </source>
</evidence>
<keyword evidence="1" id="KW-0418">Kinase</keyword>
<protein>
    <submittedName>
        <fullName evidence="1">Putative receptor-like protein kinase</fullName>
    </submittedName>
</protein>
<accession>A0A3S4NTS5</accession>
<dbReference type="PANTHER" id="PTHR48055">
    <property type="entry name" value="LEUCINE-RICH REPEAT RECEPTOR PROTEIN KINASE EMS1"/>
    <property type="match status" value="1"/>
</dbReference>
<dbReference type="AlphaFoldDB" id="A0A3S4NTS5"/>
<dbReference type="EMBL" id="QPKB01000004">
    <property type="protein sequence ID" value="RWR81543.1"/>
    <property type="molecule type" value="Genomic_DNA"/>
</dbReference>
<comment type="caution">
    <text evidence="1">The sequence shown here is derived from an EMBL/GenBank/DDBJ whole genome shotgun (WGS) entry which is preliminary data.</text>
</comment>
<sequence>MSGKTCRRVRFSPHITEVPKPAPLKAPGPTSMAGSWRRVAGICNLRPPVRFLQRASDRVTRAIRLIFVRKRVSPNSRSRPSVFPQQDSHRTEAIEDCIQFINSSCAFQFQRDVGITSKRSRLKVGGTHDNTPTHTWGERLESRHTHTGLVGVGKAEYGISGDISTHGDVYSYGILVLEMFTGKKPTDDMFKDDISLHQLAKGSLPEHVMDIVDPQLLSEAINCEKNCNKETDGLHDCLVSIMRIGLSCSESSPIERMDVADVVMKLHSIRESYHKTVNRERLGA</sequence>
<dbReference type="PANTHER" id="PTHR48055:SF55">
    <property type="entry name" value="PROTEIN KINASE DOMAIN-CONTAINING PROTEIN"/>
    <property type="match status" value="1"/>
</dbReference>
<dbReference type="InterPro" id="IPR051564">
    <property type="entry name" value="LRR_receptor-like_kinase"/>
</dbReference>
<keyword evidence="1" id="KW-0675">Receptor</keyword>
<dbReference type="GO" id="GO:0016301">
    <property type="term" value="F:kinase activity"/>
    <property type="evidence" value="ECO:0007669"/>
    <property type="project" value="UniProtKB-KW"/>
</dbReference>
<organism evidence="1 2">
    <name type="scientific">Cinnamomum micranthum f. kanehirae</name>
    <dbReference type="NCBI Taxonomy" id="337451"/>
    <lineage>
        <taxon>Eukaryota</taxon>
        <taxon>Viridiplantae</taxon>
        <taxon>Streptophyta</taxon>
        <taxon>Embryophyta</taxon>
        <taxon>Tracheophyta</taxon>
        <taxon>Spermatophyta</taxon>
        <taxon>Magnoliopsida</taxon>
        <taxon>Magnoliidae</taxon>
        <taxon>Laurales</taxon>
        <taxon>Lauraceae</taxon>
        <taxon>Cinnamomum</taxon>
    </lineage>
</organism>
<dbReference type="Gene3D" id="1.10.510.10">
    <property type="entry name" value="Transferase(Phosphotransferase) domain 1"/>
    <property type="match status" value="1"/>
</dbReference>
<keyword evidence="1" id="KW-0808">Transferase</keyword>
<dbReference type="GO" id="GO:0016020">
    <property type="term" value="C:membrane"/>
    <property type="evidence" value="ECO:0007669"/>
    <property type="project" value="TreeGrafter"/>
</dbReference>
<dbReference type="OrthoDB" id="727341at2759"/>
<dbReference type="STRING" id="337451.A0A3S4NTS5"/>
<evidence type="ECO:0000313" key="2">
    <source>
        <dbReference type="Proteomes" id="UP000283530"/>
    </source>
</evidence>
<reference evidence="1 2" key="1">
    <citation type="journal article" date="2019" name="Nat. Plants">
        <title>Stout camphor tree genome fills gaps in understanding of flowering plant genome evolution.</title>
        <authorList>
            <person name="Chaw S.M."/>
            <person name="Liu Y.C."/>
            <person name="Wu Y.W."/>
            <person name="Wang H.Y."/>
            <person name="Lin C.I."/>
            <person name="Wu C.S."/>
            <person name="Ke H.M."/>
            <person name="Chang L.Y."/>
            <person name="Hsu C.Y."/>
            <person name="Yang H.T."/>
            <person name="Sudianto E."/>
            <person name="Hsu M.H."/>
            <person name="Wu K.P."/>
            <person name="Wang L.N."/>
            <person name="Leebens-Mack J.H."/>
            <person name="Tsai I.J."/>
        </authorList>
    </citation>
    <scope>NUCLEOTIDE SEQUENCE [LARGE SCALE GENOMIC DNA]</scope>
    <source>
        <strain evidence="2">cv. Chaw 1501</strain>
        <tissue evidence="1">Young leaves</tissue>
    </source>
</reference>
<dbReference type="Proteomes" id="UP000283530">
    <property type="component" value="Unassembled WGS sequence"/>
</dbReference>
<gene>
    <name evidence="1" type="ORF">CKAN_01023000</name>
</gene>
<dbReference type="InterPro" id="IPR011009">
    <property type="entry name" value="Kinase-like_dom_sf"/>
</dbReference>
<proteinExistence type="predicted"/>